<dbReference type="AlphaFoldDB" id="A0A9N8N0A5"/>
<organism evidence="1 2">
    <name type="scientific">Paraburkholderia domus</name>
    <dbReference type="NCBI Taxonomy" id="2793075"/>
    <lineage>
        <taxon>Bacteria</taxon>
        <taxon>Pseudomonadati</taxon>
        <taxon>Pseudomonadota</taxon>
        <taxon>Betaproteobacteria</taxon>
        <taxon>Burkholderiales</taxon>
        <taxon>Burkholderiaceae</taxon>
        <taxon>Paraburkholderia</taxon>
    </lineage>
</organism>
<comment type="caution">
    <text evidence="1">The sequence shown here is derived from an EMBL/GenBank/DDBJ whole genome shotgun (WGS) entry which is preliminary data.</text>
</comment>
<name>A0A9N8N0A5_9BURK</name>
<evidence type="ECO:0000313" key="2">
    <source>
        <dbReference type="Proteomes" id="UP000675121"/>
    </source>
</evidence>
<dbReference type="PIRSF" id="PIRSF028304">
    <property type="entry name" value="UCP028304"/>
    <property type="match status" value="1"/>
</dbReference>
<keyword evidence="2" id="KW-1185">Reference proteome</keyword>
<dbReference type="RefSeq" id="WP_201076792.1">
    <property type="nucleotide sequence ID" value="NZ_CAJNAS010000015.1"/>
</dbReference>
<dbReference type="PANTHER" id="PTHR35370">
    <property type="entry name" value="CYTOPLASMIC PROTEIN-RELATED-RELATED"/>
    <property type="match status" value="1"/>
</dbReference>
<gene>
    <name evidence="1" type="ORF">R70211_05165</name>
</gene>
<reference evidence="1" key="1">
    <citation type="submission" date="2021-02" db="EMBL/GenBank/DDBJ databases">
        <authorList>
            <person name="Vanwijnsberghe S."/>
        </authorList>
    </citation>
    <scope>NUCLEOTIDE SEQUENCE</scope>
    <source>
        <strain evidence="1">R-70211</strain>
    </source>
</reference>
<accession>A0A9N8N0A5</accession>
<evidence type="ECO:0008006" key="3">
    <source>
        <dbReference type="Google" id="ProtNLM"/>
    </source>
</evidence>
<dbReference type="PANTHER" id="PTHR35370:SF1">
    <property type="entry name" value="TYPE VI SECRETION SYSTEM COMPONENT TSSF1"/>
    <property type="match status" value="1"/>
</dbReference>
<evidence type="ECO:0000313" key="1">
    <source>
        <dbReference type="EMBL" id="CAE6932014.1"/>
    </source>
</evidence>
<dbReference type="Proteomes" id="UP000675121">
    <property type="component" value="Unassembled WGS sequence"/>
</dbReference>
<sequence>MDARLLDYYNRELTYLRELGAEFAAEFPQAAGRLGMRGIEVSDPYVERLLEGFSFLTARIQLKMDAEFPRFSQRLLDVVYPNYLAPLPSMTIVAMQPNLREGSLASGYTLPSGTSLRANLTPGEQTACEFRTAHDVTLWPLRITDVKLGGVPADLPLPRGDVAGRVRGALRIGLETSGVGNLSELPLDSLTFFLSGADNQALPLLELVLGHGLGVVCRGSSAAGGTCTPLDSQAIRQEGFDAAQALLPYGSRSFQGYRLLHEYFAFPQRYLFFSIGSLRRALQNVDGTTFSLTVLLDEASPELERSVDLRSLSLFCTPAINLFPRHTDRIAVTSQRYEHHVVVDRTRPLDYEIYGIEKVTGHRQRDGGNCEFHPFYGRLSNDIADQGRYFSMRREARLVAPRVHAASDAANRAPRSSTRSAYAGSEVFVSLVDQYEAPFSDDLRHVSVDALCTNRDLALLMPTGGTSDFSLRTSAPVTAIQALRRPTPPQPPLAENEITWRLVKHLGLDYLTLTDLDGVQGAQALRELLELYAGSAEAGVLPEIGGLRSVRVEPVCRQLPQAGPPMFGRGVGVTVLFDEASFVGASTYLFGAVLEQFFARHVSLNSFSELAVATLQRGEVKRWPPRVGRRPTA</sequence>
<dbReference type="EMBL" id="CAJNAS010000015">
    <property type="protein sequence ID" value="CAE6932014.1"/>
    <property type="molecule type" value="Genomic_DNA"/>
</dbReference>
<proteinExistence type="predicted"/>
<protein>
    <recommendedName>
        <fullName evidence="3">Type VI secretion system baseplate subunit TssF</fullName>
    </recommendedName>
</protein>
<dbReference type="InterPro" id="IPR010272">
    <property type="entry name" value="T6SS_TssF"/>
</dbReference>
<dbReference type="NCBIfam" id="TIGR03359">
    <property type="entry name" value="VI_chp_6"/>
    <property type="match status" value="1"/>
</dbReference>
<dbReference type="Pfam" id="PF05947">
    <property type="entry name" value="T6SS_TssF"/>
    <property type="match status" value="1"/>
</dbReference>